<sequence>MYYSDYAKGFGFTLITDFYSLKIKISLSQVPLFVFAKEKRLW</sequence>
<accession>A0A1Z5AWX2</accession>
<reference evidence="1" key="1">
    <citation type="submission" date="2015-04" db="EMBL/GenBank/DDBJ databases">
        <title>Carnobacterium maltaromaticum LMA28 complete chromosome sequence.</title>
        <authorList>
            <person name="Borges F."/>
            <person name="Cailliez-Grimal C."/>
        </authorList>
    </citation>
    <scope>NUCLEOTIDE SEQUENCE [LARGE SCALE GENOMIC DNA]</scope>
    <source>
        <strain evidence="1">LMA28</strain>
        <plasmid evidence="1">megaplasmid</plasmid>
    </source>
</reference>
<keyword evidence="1" id="KW-0614">Plasmid</keyword>
<protein>
    <submittedName>
        <fullName evidence="1">Uncharacterized protein</fullName>
    </submittedName>
</protein>
<name>A0A1Z5AWX2_CARML</name>
<geneLocation type="plasmid" evidence="1">
    <name>megaplasmid</name>
</geneLocation>
<dbReference type="EMBL" id="LN846931">
    <property type="protein sequence ID" value="CRI06546.1"/>
    <property type="molecule type" value="Genomic_DNA"/>
</dbReference>
<evidence type="ECO:0000313" key="1">
    <source>
        <dbReference type="EMBL" id="CRI06546.1"/>
    </source>
</evidence>
<reference evidence="1" key="2">
    <citation type="submission" date="2015-04" db="EMBL/GenBank/DDBJ databases">
        <title>Carnobacterium maltaromaticum LMA28 plasmids.</title>
        <authorList>
            <person name="Cailliez-Grimal C."/>
            <person name="Iskandar C."/>
        </authorList>
    </citation>
    <scope>NUCLEOTIDE SEQUENCE [LARGE SCALE GENOMIC DNA]</scope>
    <source>
        <strain evidence="1">LMA28</strain>
        <plasmid evidence="1">megaplasmid</plasmid>
    </source>
</reference>
<gene>
    <name evidence="1" type="ORF">BN424_mp0004</name>
</gene>
<organism evidence="1">
    <name type="scientific">Carnobacterium maltaromaticum</name>
    <name type="common">Carnobacterium piscicola</name>
    <dbReference type="NCBI Taxonomy" id="2751"/>
    <lineage>
        <taxon>Bacteria</taxon>
        <taxon>Bacillati</taxon>
        <taxon>Bacillota</taxon>
        <taxon>Bacilli</taxon>
        <taxon>Lactobacillales</taxon>
        <taxon>Carnobacteriaceae</taxon>
        <taxon>Carnobacterium</taxon>
    </lineage>
</organism>
<proteinExistence type="predicted"/>
<dbReference type="AlphaFoldDB" id="A0A1Z5AWX2"/>